<reference evidence="5 6" key="1">
    <citation type="submission" date="2023-07" db="EMBL/GenBank/DDBJ databases">
        <title>Protaetiibacter sp. nov WY-16 isolated from soil.</title>
        <authorList>
            <person name="Liu B."/>
            <person name="Wan Y."/>
        </authorList>
    </citation>
    <scope>NUCLEOTIDE SEQUENCE [LARGE SCALE GENOMIC DNA]</scope>
    <source>
        <strain evidence="5 6">WY-16</strain>
    </source>
</reference>
<evidence type="ECO:0000256" key="2">
    <source>
        <dbReference type="ARBA" id="ARBA00023002"/>
    </source>
</evidence>
<keyword evidence="6" id="KW-1185">Reference proteome</keyword>
<evidence type="ECO:0000256" key="3">
    <source>
        <dbReference type="ARBA" id="ARBA00024042"/>
    </source>
</evidence>
<dbReference type="PIRSF" id="PIRSF000138">
    <property type="entry name" value="Al-hdrx_acd_dh"/>
    <property type="match status" value="1"/>
</dbReference>
<dbReference type="RefSeq" id="WP_305002252.1">
    <property type="nucleotide sequence ID" value="NZ_JAUQUB010000001.1"/>
</dbReference>
<comment type="cofactor">
    <cofactor evidence="1">
        <name>FMN</name>
        <dbReference type="ChEBI" id="CHEBI:58210"/>
    </cofactor>
</comment>
<accession>A0ABT9BN43</accession>
<gene>
    <name evidence="5" type="ORF">Q5716_06410</name>
</gene>
<protein>
    <submittedName>
        <fullName evidence="5">Alpha-hydroxy-acid oxidizing protein</fullName>
    </submittedName>
</protein>
<proteinExistence type="inferred from homology"/>
<sequence length="420" mass="44344">MNVGRDTQSAIYRAGAQGGMPVVPASWEALEAAAHRAMSPAAWAYVAGSSGAEVTAANNRAAFDAVHLVPRVLRDVSTRDLSVELFGHRYPSPVLAAPVGVLELVHPDADLAIAAAARALGIPYVLSSQASVPMETVATSMDGSPHWFQLYWSSNDELVESFVSRAERTGAQAIVVTLDTHMLGWRPRDLDVAYLPFIRAQGIAQYTSDPVFARLVSERLAAPPAAGPKPRITPTTIRTLVEMSRNHPGRFGSNLRSPAPRAAVETFLDVFSRPSLTWNDLAFLRGRTTLPILLKGIQHPDDASLALDYGVDGIVVSNHAGRQIDGAIGSFAALPAIADRVNGRMPVLLDSGVRSGSDVAKALARGANAVLVGRPYVYGMAVAGAAGAEAVLRNIIAEFDLVLGLSGHRSASELGPDSLA</sequence>
<evidence type="ECO:0000313" key="6">
    <source>
        <dbReference type="Proteomes" id="UP001241072"/>
    </source>
</evidence>
<comment type="similarity">
    <text evidence="3">Belongs to the FMN-dependent alpha-hydroxy acid dehydrogenase family.</text>
</comment>
<dbReference type="InterPro" id="IPR012133">
    <property type="entry name" value="Alpha-hydoxy_acid_DH_FMN"/>
</dbReference>
<evidence type="ECO:0000259" key="4">
    <source>
        <dbReference type="PROSITE" id="PS51349"/>
    </source>
</evidence>
<dbReference type="Pfam" id="PF01070">
    <property type="entry name" value="FMN_dh"/>
    <property type="match status" value="1"/>
</dbReference>
<feature type="domain" description="FMN hydroxy acid dehydrogenase" evidence="4">
    <location>
        <begin position="19"/>
        <end position="420"/>
    </location>
</feature>
<name>A0ABT9BN43_9MICO</name>
<organism evidence="5 6">
    <name type="scientific">Antiquaquibacter soli</name>
    <dbReference type="NCBI Taxonomy" id="3064523"/>
    <lineage>
        <taxon>Bacteria</taxon>
        <taxon>Bacillati</taxon>
        <taxon>Actinomycetota</taxon>
        <taxon>Actinomycetes</taxon>
        <taxon>Micrococcales</taxon>
        <taxon>Microbacteriaceae</taxon>
        <taxon>Antiquaquibacter</taxon>
    </lineage>
</organism>
<evidence type="ECO:0000313" key="5">
    <source>
        <dbReference type="EMBL" id="MDO7881858.1"/>
    </source>
</evidence>
<dbReference type="InterPro" id="IPR037396">
    <property type="entry name" value="FMN_HAD"/>
</dbReference>
<dbReference type="PANTHER" id="PTHR10578">
    <property type="entry name" value="S -2-HYDROXY-ACID OXIDASE-RELATED"/>
    <property type="match status" value="1"/>
</dbReference>
<dbReference type="Gene3D" id="3.20.20.70">
    <property type="entry name" value="Aldolase class I"/>
    <property type="match status" value="1"/>
</dbReference>
<dbReference type="EMBL" id="JAUQUB010000001">
    <property type="protein sequence ID" value="MDO7881858.1"/>
    <property type="molecule type" value="Genomic_DNA"/>
</dbReference>
<dbReference type="SUPFAM" id="SSF51395">
    <property type="entry name" value="FMN-linked oxidoreductases"/>
    <property type="match status" value="1"/>
</dbReference>
<dbReference type="InterPro" id="IPR000262">
    <property type="entry name" value="FMN-dep_DH"/>
</dbReference>
<dbReference type="PANTHER" id="PTHR10578:SF143">
    <property type="entry name" value="FMN-DEPENDENT ALPHA-HYDROXY ACID DEHYDROGENASE PB1A11.03"/>
    <property type="match status" value="1"/>
</dbReference>
<evidence type="ECO:0000256" key="1">
    <source>
        <dbReference type="ARBA" id="ARBA00001917"/>
    </source>
</evidence>
<dbReference type="Proteomes" id="UP001241072">
    <property type="component" value="Unassembled WGS sequence"/>
</dbReference>
<keyword evidence="2" id="KW-0560">Oxidoreductase</keyword>
<comment type="caution">
    <text evidence="5">The sequence shown here is derived from an EMBL/GenBank/DDBJ whole genome shotgun (WGS) entry which is preliminary data.</text>
</comment>
<dbReference type="PROSITE" id="PS51349">
    <property type="entry name" value="FMN_HYDROXY_ACID_DH_2"/>
    <property type="match status" value="1"/>
</dbReference>
<dbReference type="InterPro" id="IPR013785">
    <property type="entry name" value="Aldolase_TIM"/>
</dbReference>